<keyword evidence="4 7" id="KW-0812">Transmembrane</keyword>
<accession>A0A161KFG3</accession>
<dbReference type="InterPro" id="IPR029044">
    <property type="entry name" value="Nucleotide-diphossugar_trans"/>
</dbReference>
<feature type="transmembrane region" description="Helical" evidence="7">
    <location>
        <begin position="263"/>
        <end position="286"/>
    </location>
</feature>
<dbReference type="Pfam" id="PF00535">
    <property type="entry name" value="Glycos_transf_2"/>
    <property type="match status" value="1"/>
</dbReference>
<evidence type="ECO:0000256" key="7">
    <source>
        <dbReference type="SAM" id="Phobius"/>
    </source>
</evidence>
<sequence length="327" mass="35611">MTPRDGAIELSFVIPCYNEEENVRAICTAVTAEGERHARSHEIILIDNDSTDRTRALMRDLCAGDPRIRAIFNNRNYGQMRSPTYGIYQAEGAAVIGMGADFQDPPAMIGALVAQWRAGAQVVLGQRRSERSSPLLRLARGLGYGFLRRYGDYPVIPGATGFGLFDRDVVDTLAAWNEPEPFFRGMVVESGFRIAVVPFDRPERAAGETKNGFATLFSFALSGLAGSAKSLLRLPIPLAFLAAAAVIPLSAGTIVTATGGGSAWPLFGVTLAMAMFAVLLLFLGLIGEQVRMLAERSRNVPLVIEQERLNFPPDRSRPAERTLVRRP</sequence>
<dbReference type="InterPro" id="IPR050256">
    <property type="entry name" value="Glycosyltransferase_2"/>
</dbReference>
<feature type="domain" description="Glycosyltransferase 2-like" evidence="8">
    <location>
        <begin position="11"/>
        <end position="168"/>
    </location>
</feature>
<proteinExistence type="predicted"/>
<dbReference type="EMBL" id="CZQE01000232">
    <property type="protein sequence ID" value="CUS45272.1"/>
    <property type="molecule type" value="Genomic_DNA"/>
</dbReference>
<keyword evidence="6 7" id="KW-0472">Membrane</keyword>
<evidence type="ECO:0000256" key="1">
    <source>
        <dbReference type="ARBA" id="ARBA00004141"/>
    </source>
</evidence>
<evidence type="ECO:0000256" key="2">
    <source>
        <dbReference type="ARBA" id="ARBA00022676"/>
    </source>
</evidence>
<dbReference type="PANTHER" id="PTHR48090">
    <property type="entry name" value="UNDECAPRENYL-PHOSPHATE 4-DEOXY-4-FORMAMIDO-L-ARABINOSE TRANSFERASE-RELATED"/>
    <property type="match status" value="1"/>
</dbReference>
<keyword evidence="5 7" id="KW-1133">Transmembrane helix</keyword>
<dbReference type="PANTHER" id="PTHR48090:SF1">
    <property type="entry name" value="PROPHAGE BACTOPRENOL GLUCOSYL TRANSFERASE HOMOLOG"/>
    <property type="match status" value="1"/>
</dbReference>
<dbReference type="SUPFAM" id="SSF53448">
    <property type="entry name" value="Nucleotide-diphospho-sugar transferases"/>
    <property type="match status" value="1"/>
</dbReference>
<name>A0A161KFG3_9ZZZZ</name>
<evidence type="ECO:0000313" key="9">
    <source>
        <dbReference type="EMBL" id="CUS45272.1"/>
    </source>
</evidence>
<gene>
    <name evidence="9" type="ORF">MGWOODY_Smn772</name>
</gene>
<dbReference type="Gene3D" id="3.90.550.10">
    <property type="entry name" value="Spore Coat Polysaccharide Biosynthesis Protein SpsA, Chain A"/>
    <property type="match status" value="1"/>
</dbReference>
<feature type="transmembrane region" description="Helical" evidence="7">
    <location>
        <begin position="238"/>
        <end position="257"/>
    </location>
</feature>
<comment type="subcellular location">
    <subcellularLocation>
        <location evidence="1">Membrane</location>
        <topology evidence="1">Multi-pass membrane protein</topology>
    </subcellularLocation>
</comment>
<evidence type="ECO:0000256" key="6">
    <source>
        <dbReference type="ARBA" id="ARBA00023136"/>
    </source>
</evidence>
<dbReference type="GO" id="GO:0016757">
    <property type="term" value="F:glycosyltransferase activity"/>
    <property type="evidence" value="ECO:0007669"/>
    <property type="project" value="UniProtKB-KW"/>
</dbReference>
<evidence type="ECO:0000256" key="5">
    <source>
        <dbReference type="ARBA" id="ARBA00022989"/>
    </source>
</evidence>
<dbReference type="InterPro" id="IPR001173">
    <property type="entry name" value="Glyco_trans_2-like"/>
</dbReference>
<keyword evidence="2" id="KW-0328">Glycosyltransferase</keyword>
<reference evidence="9" key="1">
    <citation type="submission" date="2015-10" db="EMBL/GenBank/DDBJ databases">
        <authorList>
            <person name="Gilbert D.G."/>
        </authorList>
    </citation>
    <scope>NUCLEOTIDE SEQUENCE</scope>
</reference>
<evidence type="ECO:0000256" key="3">
    <source>
        <dbReference type="ARBA" id="ARBA00022679"/>
    </source>
</evidence>
<dbReference type="GO" id="GO:0005886">
    <property type="term" value="C:plasma membrane"/>
    <property type="evidence" value="ECO:0007669"/>
    <property type="project" value="TreeGrafter"/>
</dbReference>
<organism evidence="9">
    <name type="scientific">hydrothermal vent metagenome</name>
    <dbReference type="NCBI Taxonomy" id="652676"/>
    <lineage>
        <taxon>unclassified sequences</taxon>
        <taxon>metagenomes</taxon>
        <taxon>ecological metagenomes</taxon>
    </lineage>
</organism>
<dbReference type="CDD" id="cd04187">
    <property type="entry name" value="DPM1_like_bac"/>
    <property type="match status" value="1"/>
</dbReference>
<evidence type="ECO:0000259" key="8">
    <source>
        <dbReference type="Pfam" id="PF00535"/>
    </source>
</evidence>
<keyword evidence="3 9" id="KW-0808">Transferase</keyword>
<evidence type="ECO:0000256" key="4">
    <source>
        <dbReference type="ARBA" id="ARBA00022692"/>
    </source>
</evidence>
<dbReference type="AlphaFoldDB" id="A0A161KFG3"/>
<protein>
    <submittedName>
        <fullName evidence="9">Glycosyltransferase</fullName>
    </submittedName>
</protein>